<organism evidence="1 2">
    <name type="scientific">Parasponia andersonii</name>
    <name type="common">Sponia andersonii</name>
    <dbReference type="NCBI Taxonomy" id="3476"/>
    <lineage>
        <taxon>Eukaryota</taxon>
        <taxon>Viridiplantae</taxon>
        <taxon>Streptophyta</taxon>
        <taxon>Embryophyta</taxon>
        <taxon>Tracheophyta</taxon>
        <taxon>Spermatophyta</taxon>
        <taxon>Magnoliopsida</taxon>
        <taxon>eudicotyledons</taxon>
        <taxon>Gunneridae</taxon>
        <taxon>Pentapetalae</taxon>
        <taxon>rosids</taxon>
        <taxon>fabids</taxon>
        <taxon>Rosales</taxon>
        <taxon>Cannabaceae</taxon>
        <taxon>Parasponia</taxon>
    </lineage>
</organism>
<comment type="caution">
    <text evidence="1">The sequence shown here is derived from an EMBL/GenBank/DDBJ whole genome shotgun (WGS) entry which is preliminary data.</text>
</comment>
<reference evidence="2" key="1">
    <citation type="submission" date="2016-06" db="EMBL/GenBank/DDBJ databases">
        <title>Parallel loss of symbiosis genes in relatives of nitrogen-fixing non-legume Parasponia.</title>
        <authorList>
            <person name="Van Velzen R."/>
            <person name="Holmer R."/>
            <person name="Bu F."/>
            <person name="Rutten L."/>
            <person name="Van Zeijl A."/>
            <person name="Liu W."/>
            <person name="Santuari L."/>
            <person name="Cao Q."/>
            <person name="Sharma T."/>
            <person name="Shen D."/>
            <person name="Roswanjaya Y."/>
            <person name="Wardhani T."/>
            <person name="Kalhor M.S."/>
            <person name="Jansen J."/>
            <person name="Van den Hoogen J."/>
            <person name="Gungor B."/>
            <person name="Hartog M."/>
            <person name="Hontelez J."/>
            <person name="Verver J."/>
            <person name="Yang W.-C."/>
            <person name="Schijlen E."/>
            <person name="Repin R."/>
            <person name="Schilthuizen M."/>
            <person name="Schranz E."/>
            <person name="Heidstra R."/>
            <person name="Miyata K."/>
            <person name="Fedorova E."/>
            <person name="Kohlen W."/>
            <person name="Bisseling T."/>
            <person name="Smit S."/>
            <person name="Geurts R."/>
        </authorList>
    </citation>
    <scope>NUCLEOTIDE SEQUENCE [LARGE SCALE GENOMIC DNA]</scope>
    <source>
        <strain evidence="2">cv. WU1-14</strain>
    </source>
</reference>
<keyword evidence="2" id="KW-1185">Reference proteome</keyword>
<sequence length="103" mass="11476">MLAHQMYKMAPRAVKAREAIHWPCANYIHTASRAVPARHARGDPVQHAWAGRLQAMCESHLRGEQDHACPLCAGLSRAACAGWPLTKHARSRAHRLCETSFDI</sequence>
<evidence type="ECO:0000313" key="2">
    <source>
        <dbReference type="Proteomes" id="UP000237105"/>
    </source>
</evidence>
<accession>A0A2P5AU94</accession>
<name>A0A2P5AU94_PARAD</name>
<dbReference type="AlphaFoldDB" id="A0A2P5AU94"/>
<gene>
    <name evidence="1" type="ORF">PanWU01x14_299740</name>
</gene>
<evidence type="ECO:0000313" key="1">
    <source>
        <dbReference type="EMBL" id="PON40122.1"/>
    </source>
</evidence>
<protein>
    <submittedName>
        <fullName evidence="1">Uncharacterized protein</fullName>
    </submittedName>
</protein>
<dbReference type="Proteomes" id="UP000237105">
    <property type="component" value="Unassembled WGS sequence"/>
</dbReference>
<proteinExistence type="predicted"/>
<dbReference type="EMBL" id="JXTB01000446">
    <property type="protein sequence ID" value="PON40122.1"/>
    <property type="molecule type" value="Genomic_DNA"/>
</dbReference>